<comment type="caution">
    <text evidence="2">The sequence shown here is derived from an EMBL/GenBank/DDBJ whole genome shotgun (WGS) entry which is preliminary data.</text>
</comment>
<accession>A0ABS8V9D7</accession>
<sequence length="207" mass="23728">MPGPLSYLKKKEEMEVLQKCERLEDFVPSILVWLDFVQQPKDLEHIFCSSRLCLLLFQFGNFGRKAISPNSVGRLAHLTDDEIFDRLDRILFFLTMNNGAFNQDLLWNSLSSSAPTPSQENQPPWSPSNPQPPVHGLKEKHPTYTIVKSFGGGKRQGFDRFDEEGSRRGGRIRLVVRDWARALTQSLIGLNSKEKGNRLSKRIYHQS</sequence>
<dbReference type="EMBL" id="JACEIK010003887">
    <property type="protein sequence ID" value="MCD9643439.1"/>
    <property type="molecule type" value="Genomic_DNA"/>
</dbReference>
<organism evidence="2 3">
    <name type="scientific">Datura stramonium</name>
    <name type="common">Jimsonweed</name>
    <name type="synonym">Common thornapple</name>
    <dbReference type="NCBI Taxonomy" id="4076"/>
    <lineage>
        <taxon>Eukaryota</taxon>
        <taxon>Viridiplantae</taxon>
        <taxon>Streptophyta</taxon>
        <taxon>Embryophyta</taxon>
        <taxon>Tracheophyta</taxon>
        <taxon>Spermatophyta</taxon>
        <taxon>Magnoliopsida</taxon>
        <taxon>eudicotyledons</taxon>
        <taxon>Gunneridae</taxon>
        <taxon>Pentapetalae</taxon>
        <taxon>asterids</taxon>
        <taxon>lamiids</taxon>
        <taxon>Solanales</taxon>
        <taxon>Solanaceae</taxon>
        <taxon>Solanoideae</taxon>
        <taxon>Datureae</taxon>
        <taxon>Datura</taxon>
    </lineage>
</organism>
<evidence type="ECO:0000313" key="3">
    <source>
        <dbReference type="Proteomes" id="UP000823775"/>
    </source>
</evidence>
<evidence type="ECO:0000313" key="2">
    <source>
        <dbReference type="EMBL" id="MCD9643439.1"/>
    </source>
</evidence>
<feature type="region of interest" description="Disordered" evidence="1">
    <location>
        <begin position="112"/>
        <end position="138"/>
    </location>
</feature>
<gene>
    <name evidence="2" type="ORF">HAX54_030906</name>
</gene>
<name>A0ABS8V9D7_DATST</name>
<proteinExistence type="predicted"/>
<protein>
    <submittedName>
        <fullName evidence="2">Uncharacterized protein</fullName>
    </submittedName>
</protein>
<reference evidence="2 3" key="1">
    <citation type="journal article" date="2021" name="BMC Genomics">
        <title>Datura genome reveals duplications of psychoactive alkaloid biosynthetic genes and high mutation rate following tissue culture.</title>
        <authorList>
            <person name="Rajewski A."/>
            <person name="Carter-House D."/>
            <person name="Stajich J."/>
            <person name="Litt A."/>
        </authorList>
    </citation>
    <scope>NUCLEOTIDE SEQUENCE [LARGE SCALE GENOMIC DNA]</scope>
    <source>
        <strain evidence="2">AR-01</strain>
    </source>
</reference>
<feature type="compositionally biased region" description="Pro residues" evidence="1">
    <location>
        <begin position="124"/>
        <end position="133"/>
    </location>
</feature>
<evidence type="ECO:0000256" key="1">
    <source>
        <dbReference type="SAM" id="MobiDB-lite"/>
    </source>
</evidence>
<dbReference type="Proteomes" id="UP000823775">
    <property type="component" value="Unassembled WGS sequence"/>
</dbReference>
<keyword evidence="3" id="KW-1185">Reference proteome</keyword>